<feature type="non-terminal residue" evidence="8">
    <location>
        <position position="251"/>
    </location>
</feature>
<protein>
    <recommendedName>
        <fullName evidence="6">WAT1-related protein</fullName>
    </recommendedName>
</protein>
<dbReference type="AlphaFoldDB" id="S8C0U2"/>
<feature type="non-terminal residue" evidence="8">
    <location>
        <position position="1"/>
    </location>
</feature>
<feature type="transmembrane region" description="Helical" evidence="6">
    <location>
        <begin position="57"/>
        <end position="77"/>
    </location>
</feature>
<evidence type="ECO:0000256" key="3">
    <source>
        <dbReference type="ARBA" id="ARBA00022692"/>
    </source>
</evidence>
<evidence type="ECO:0000256" key="2">
    <source>
        <dbReference type="ARBA" id="ARBA00007635"/>
    </source>
</evidence>
<dbReference type="InterPro" id="IPR037185">
    <property type="entry name" value="EmrE-like"/>
</dbReference>
<feature type="domain" description="EamA" evidence="7">
    <location>
        <begin position="105"/>
        <end position="242"/>
    </location>
</feature>
<comment type="caution">
    <text evidence="8">The sequence shown here is derived from an EMBL/GenBank/DDBJ whole genome shotgun (WGS) entry which is preliminary data.</text>
</comment>
<feature type="transmembrane region" description="Helical" evidence="6">
    <location>
        <begin position="225"/>
        <end position="245"/>
    </location>
</feature>
<dbReference type="EMBL" id="AUSU01007690">
    <property type="protein sequence ID" value="EPS60269.1"/>
    <property type="molecule type" value="Genomic_DNA"/>
</dbReference>
<dbReference type="InterPro" id="IPR000620">
    <property type="entry name" value="EamA_dom"/>
</dbReference>
<dbReference type="SUPFAM" id="SSF103481">
    <property type="entry name" value="Multidrug resistance efflux transporter EmrE"/>
    <property type="match status" value="2"/>
</dbReference>
<keyword evidence="3 6" id="KW-0812">Transmembrane</keyword>
<gene>
    <name evidence="8" type="ORF">M569_14534</name>
</gene>
<evidence type="ECO:0000313" key="8">
    <source>
        <dbReference type="EMBL" id="EPS60269.1"/>
    </source>
</evidence>
<dbReference type="Proteomes" id="UP000015453">
    <property type="component" value="Unassembled WGS sequence"/>
</dbReference>
<dbReference type="GO" id="GO:0016020">
    <property type="term" value="C:membrane"/>
    <property type="evidence" value="ECO:0007669"/>
    <property type="project" value="UniProtKB-SubCell"/>
</dbReference>
<organism evidence="8 9">
    <name type="scientific">Genlisea aurea</name>
    <dbReference type="NCBI Taxonomy" id="192259"/>
    <lineage>
        <taxon>Eukaryota</taxon>
        <taxon>Viridiplantae</taxon>
        <taxon>Streptophyta</taxon>
        <taxon>Embryophyta</taxon>
        <taxon>Tracheophyta</taxon>
        <taxon>Spermatophyta</taxon>
        <taxon>Magnoliopsida</taxon>
        <taxon>eudicotyledons</taxon>
        <taxon>Gunneridae</taxon>
        <taxon>Pentapetalae</taxon>
        <taxon>asterids</taxon>
        <taxon>lamiids</taxon>
        <taxon>Lamiales</taxon>
        <taxon>Lentibulariaceae</taxon>
        <taxon>Genlisea</taxon>
    </lineage>
</organism>
<dbReference type="GO" id="GO:0022857">
    <property type="term" value="F:transmembrane transporter activity"/>
    <property type="evidence" value="ECO:0007669"/>
    <property type="project" value="InterPro"/>
</dbReference>
<keyword evidence="4 6" id="KW-1133">Transmembrane helix</keyword>
<dbReference type="OrthoDB" id="1728340at2759"/>
<feature type="transmembrane region" description="Helical" evidence="6">
    <location>
        <begin position="167"/>
        <end position="187"/>
    </location>
</feature>
<name>S8C0U2_9LAMI</name>
<dbReference type="PANTHER" id="PTHR31218">
    <property type="entry name" value="WAT1-RELATED PROTEIN"/>
    <property type="match status" value="1"/>
</dbReference>
<accession>S8C0U2</accession>
<feature type="transmembrane region" description="Helical" evidence="6">
    <location>
        <begin position="135"/>
        <end position="155"/>
    </location>
</feature>
<evidence type="ECO:0000259" key="7">
    <source>
        <dbReference type="Pfam" id="PF00892"/>
    </source>
</evidence>
<evidence type="ECO:0000256" key="5">
    <source>
        <dbReference type="ARBA" id="ARBA00023136"/>
    </source>
</evidence>
<feature type="transmembrane region" description="Helical" evidence="6">
    <location>
        <begin position="108"/>
        <end position="128"/>
    </location>
</feature>
<keyword evidence="5 6" id="KW-0472">Membrane</keyword>
<feature type="transmembrane region" description="Helical" evidence="6">
    <location>
        <begin position="199"/>
        <end position="219"/>
    </location>
</feature>
<evidence type="ECO:0000313" key="9">
    <source>
        <dbReference type="Proteomes" id="UP000015453"/>
    </source>
</evidence>
<keyword evidence="9" id="KW-1185">Reference proteome</keyword>
<evidence type="ECO:0000256" key="6">
    <source>
        <dbReference type="RuleBase" id="RU363077"/>
    </source>
</evidence>
<comment type="similarity">
    <text evidence="2 6">Belongs to the drug/metabolite transporter (DMT) superfamily. Plant drug/metabolite exporter (P-DME) (TC 2.A.7.4) family.</text>
</comment>
<reference evidence="8 9" key="1">
    <citation type="journal article" date="2013" name="BMC Genomics">
        <title>The miniature genome of a carnivorous plant Genlisea aurea contains a low number of genes and short non-coding sequences.</title>
        <authorList>
            <person name="Leushkin E.V."/>
            <person name="Sutormin R.A."/>
            <person name="Nabieva E.R."/>
            <person name="Penin A.A."/>
            <person name="Kondrashov A.S."/>
            <person name="Logacheva M.D."/>
        </authorList>
    </citation>
    <scope>NUCLEOTIDE SEQUENCE [LARGE SCALE GENOMIC DNA]</scope>
</reference>
<comment type="subcellular location">
    <subcellularLocation>
        <location evidence="1 6">Membrane</location>
        <topology evidence="1 6">Multi-pass membrane protein</topology>
    </subcellularLocation>
</comment>
<sequence length="251" mass="27635">VYFVNYRMGLSLEFYYISLNYISTTLATAFINALPAFVFIISLLSRVERVDVRKKEGQAKVIGAVVCISGAMVFTLYKGPGLYSGKEVTTTNSIAKAYTKQDCIKGSVFMLGCISAWAIWVVMQSFILKEFPAKLRLMNMEIGFSCIGVTIYGAVTERELSSWKLSWDVNLLAVAYAGIIVTAATYPVQVWVVEKRGPVYTSIFSPLGLILTAFLSAVLFHEALFLGSVFGGGLLVIGLYAFLWGKNKEAQ</sequence>
<dbReference type="Pfam" id="PF00892">
    <property type="entry name" value="EamA"/>
    <property type="match status" value="1"/>
</dbReference>
<dbReference type="InterPro" id="IPR030184">
    <property type="entry name" value="WAT1-related"/>
</dbReference>
<proteinExistence type="inferred from homology"/>
<feature type="transmembrane region" description="Helical" evidence="6">
    <location>
        <begin position="20"/>
        <end position="45"/>
    </location>
</feature>
<evidence type="ECO:0000256" key="4">
    <source>
        <dbReference type="ARBA" id="ARBA00022989"/>
    </source>
</evidence>
<evidence type="ECO:0000256" key="1">
    <source>
        <dbReference type="ARBA" id="ARBA00004141"/>
    </source>
</evidence>